<dbReference type="InterPro" id="IPR051539">
    <property type="entry name" value="T4SS-coupling_protein"/>
</dbReference>
<dbReference type="InterPro" id="IPR032689">
    <property type="entry name" value="TraG-D_C"/>
</dbReference>
<keyword evidence="8" id="KW-1185">Reference proteome</keyword>
<evidence type="ECO:0000256" key="1">
    <source>
        <dbReference type="ARBA" id="ARBA00004651"/>
    </source>
</evidence>
<dbReference type="RefSeq" id="WP_345312511.1">
    <property type="nucleotide sequence ID" value="NZ_BAABIE010000003.1"/>
</dbReference>
<evidence type="ECO:0000256" key="4">
    <source>
        <dbReference type="ARBA" id="ARBA00022989"/>
    </source>
</evidence>
<evidence type="ECO:0000313" key="7">
    <source>
        <dbReference type="EMBL" id="GAA4741849.1"/>
    </source>
</evidence>
<dbReference type="InterPro" id="IPR027417">
    <property type="entry name" value="P-loop_NTPase"/>
</dbReference>
<keyword evidence="2" id="KW-1003">Cell membrane</keyword>
<accession>A0ABP8YZ67</accession>
<evidence type="ECO:0000259" key="6">
    <source>
        <dbReference type="Pfam" id="PF12696"/>
    </source>
</evidence>
<keyword evidence="4" id="KW-1133">Transmembrane helix</keyword>
<evidence type="ECO:0000256" key="2">
    <source>
        <dbReference type="ARBA" id="ARBA00022475"/>
    </source>
</evidence>
<protein>
    <recommendedName>
        <fullName evidence="6">TraD/TraG TraM recognition site domain-containing protein</fullName>
    </recommendedName>
</protein>
<name>A0ABP8YZ67_9ACTN</name>
<dbReference type="Pfam" id="PF12696">
    <property type="entry name" value="TraG-D_C"/>
    <property type="match status" value="1"/>
</dbReference>
<comment type="subcellular location">
    <subcellularLocation>
        <location evidence="1">Cell membrane</location>
        <topology evidence="1">Multi-pass membrane protein</topology>
    </subcellularLocation>
</comment>
<dbReference type="CDD" id="cd01127">
    <property type="entry name" value="TrwB_TraG_TraD_VirD4"/>
    <property type="match status" value="1"/>
</dbReference>
<sequence length="473" mass="49404">MGEVMAGVFKKTAAGAPASTAPPPDEPYVGLDPQTGRHRRTGMPHALVTGVTGSGKSRTVLSVAALEWGRRPAVIVSSKADLAGLCAPTRATYGPCYLMDLSGEVDDAELAGARVTRVASDPVALVHNDDSAMELASLLQEVGPLASGSGQGGGGGDGDFWKSLALPALAAILRAATTYYDAEQNADLDGGGIRWALQACMIETPPGGLDPDPGAPLDLETPSWDTAIHRLQSIGSRHELGLIASKGRPDEQRSSIGINMQVALTSWLMDAVAGDGSLPRFTPEMLEEKGASLFIVSPLTGAAAPAASATLTSLVNHWRKRVGKLPALLMIVDELPNTSPLPRLSNWIGEARGLGVRIMAAVQASSQFERRWGAAGLRELRDLFPEVLILPPGTAEKEFLEQASWAAGQLERGTASTDVAGHASGGRDKVDAISAAALLPPRGHGRLLIAGTPGHLVKLPDIDSTTLRVDRPR</sequence>
<dbReference type="PANTHER" id="PTHR37937:SF1">
    <property type="entry name" value="CONJUGATIVE TRANSFER: DNA TRANSPORT"/>
    <property type="match status" value="1"/>
</dbReference>
<dbReference type="EMBL" id="BAABIE010000003">
    <property type="protein sequence ID" value="GAA4741849.1"/>
    <property type="molecule type" value="Genomic_DNA"/>
</dbReference>
<evidence type="ECO:0000313" key="8">
    <source>
        <dbReference type="Proteomes" id="UP001500822"/>
    </source>
</evidence>
<keyword evidence="3" id="KW-0812">Transmembrane</keyword>
<dbReference type="PANTHER" id="PTHR37937">
    <property type="entry name" value="CONJUGATIVE TRANSFER: DNA TRANSPORT"/>
    <property type="match status" value="1"/>
</dbReference>
<evidence type="ECO:0000256" key="3">
    <source>
        <dbReference type="ARBA" id="ARBA00022692"/>
    </source>
</evidence>
<keyword evidence="5" id="KW-0472">Membrane</keyword>
<evidence type="ECO:0000256" key="5">
    <source>
        <dbReference type="ARBA" id="ARBA00023136"/>
    </source>
</evidence>
<dbReference type="Gene3D" id="3.40.50.300">
    <property type="entry name" value="P-loop containing nucleotide triphosphate hydrolases"/>
    <property type="match status" value="1"/>
</dbReference>
<dbReference type="Proteomes" id="UP001500822">
    <property type="component" value="Unassembled WGS sequence"/>
</dbReference>
<organism evidence="7 8">
    <name type="scientific">Gordonia alkaliphila</name>
    <dbReference type="NCBI Taxonomy" id="1053547"/>
    <lineage>
        <taxon>Bacteria</taxon>
        <taxon>Bacillati</taxon>
        <taxon>Actinomycetota</taxon>
        <taxon>Actinomycetes</taxon>
        <taxon>Mycobacteriales</taxon>
        <taxon>Gordoniaceae</taxon>
        <taxon>Gordonia</taxon>
    </lineage>
</organism>
<proteinExistence type="predicted"/>
<gene>
    <name evidence="7" type="ORF">GCM10023217_07720</name>
</gene>
<feature type="domain" description="TraD/TraG TraM recognition site" evidence="6">
    <location>
        <begin position="328"/>
        <end position="432"/>
    </location>
</feature>
<comment type="caution">
    <text evidence="7">The sequence shown here is derived from an EMBL/GenBank/DDBJ whole genome shotgun (WGS) entry which is preliminary data.</text>
</comment>
<reference evidence="8" key="1">
    <citation type="journal article" date="2019" name="Int. J. Syst. Evol. Microbiol.">
        <title>The Global Catalogue of Microorganisms (GCM) 10K type strain sequencing project: providing services to taxonomists for standard genome sequencing and annotation.</title>
        <authorList>
            <consortium name="The Broad Institute Genomics Platform"/>
            <consortium name="The Broad Institute Genome Sequencing Center for Infectious Disease"/>
            <person name="Wu L."/>
            <person name="Ma J."/>
        </authorList>
    </citation>
    <scope>NUCLEOTIDE SEQUENCE [LARGE SCALE GENOMIC DNA]</scope>
    <source>
        <strain evidence="8">JCM 18077</strain>
    </source>
</reference>
<dbReference type="SUPFAM" id="SSF52540">
    <property type="entry name" value="P-loop containing nucleoside triphosphate hydrolases"/>
    <property type="match status" value="1"/>
</dbReference>